<organism evidence="3 4">
    <name type="scientific">Argiope bruennichi</name>
    <name type="common">Wasp spider</name>
    <name type="synonym">Aranea bruennichi</name>
    <dbReference type="NCBI Taxonomy" id="94029"/>
    <lineage>
        <taxon>Eukaryota</taxon>
        <taxon>Metazoa</taxon>
        <taxon>Ecdysozoa</taxon>
        <taxon>Arthropoda</taxon>
        <taxon>Chelicerata</taxon>
        <taxon>Arachnida</taxon>
        <taxon>Araneae</taxon>
        <taxon>Araneomorphae</taxon>
        <taxon>Entelegynae</taxon>
        <taxon>Araneoidea</taxon>
        <taxon>Araneidae</taxon>
        <taxon>Argiope</taxon>
    </lineage>
</organism>
<reference evidence="3" key="1">
    <citation type="journal article" date="2020" name="bioRxiv">
        <title>Chromosome-level reference genome of the European wasp spider Argiope bruennichi: a resource for studies on range expansion and evolutionary adaptation.</title>
        <authorList>
            <person name="Sheffer M.M."/>
            <person name="Hoppe A."/>
            <person name="Krehenwinkel H."/>
            <person name="Uhl G."/>
            <person name="Kuss A.W."/>
            <person name="Jensen L."/>
            <person name="Jensen C."/>
            <person name="Gillespie R.G."/>
            <person name="Hoff K.J."/>
            <person name="Prost S."/>
        </authorList>
    </citation>
    <scope>NUCLEOTIDE SEQUENCE</scope>
</reference>
<accession>A0A8T0FH12</accession>
<keyword evidence="2" id="KW-0472">Membrane</keyword>
<evidence type="ECO:0000313" key="4">
    <source>
        <dbReference type="Proteomes" id="UP000807504"/>
    </source>
</evidence>
<reference evidence="3" key="2">
    <citation type="submission" date="2020-06" db="EMBL/GenBank/DDBJ databases">
        <authorList>
            <person name="Sheffer M."/>
        </authorList>
    </citation>
    <scope>NUCLEOTIDE SEQUENCE</scope>
</reference>
<name>A0A8T0FH12_ARGBR</name>
<dbReference type="AlphaFoldDB" id="A0A8T0FH12"/>
<keyword evidence="2" id="KW-1133">Transmembrane helix</keyword>
<evidence type="ECO:0000256" key="1">
    <source>
        <dbReference type="SAM" id="MobiDB-lite"/>
    </source>
</evidence>
<protein>
    <submittedName>
        <fullName evidence="3">Uncharacterized protein</fullName>
    </submittedName>
</protein>
<evidence type="ECO:0000313" key="3">
    <source>
        <dbReference type="EMBL" id="KAF8789518.1"/>
    </source>
</evidence>
<feature type="compositionally biased region" description="Basic residues" evidence="1">
    <location>
        <begin position="97"/>
        <end position="113"/>
    </location>
</feature>
<gene>
    <name evidence="3" type="ORF">HNY73_007451</name>
</gene>
<proteinExistence type="predicted"/>
<dbReference type="SUPFAM" id="SSF56672">
    <property type="entry name" value="DNA/RNA polymerases"/>
    <property type="match status" value="1"/>
</dbReference>
<dbReference type="Gene3D" id="3.10.10.10">
    <property type="entry name" value="HIV Type 1 Reverse Transcriptase, subunit A, domain 1"/>
    <property type="match status" value="1"/>
</dbReference>
<feature type="transmembrane region" description="Helical" evidence="2">
    <location>
        <begin position="181"/>
        <end position="201"/>
    </location>
</feature>
<evidence type="ECO:0000256" key="2">
    <source>
        <dbReference type="SAM" id="Phobius"/>
    </source>
</evidence>
<keyword evidence="4" id="KW-1185">Reference proteome</keyword>
<dbReference type="GO" id="GO:0071897">
    <property type="term" value="P:DNA biosynthetic process"/>
    <property type="evidence" value="ECO:0007669"/>
    <property type="project" value="UniProtKB-ARBA"/>
</dbReference>
<sequence length="473" mass="53593">MKRRAESHNIDDSLLFELSNQAMPVPVQTILASISPISSDKAADVADRILDINSTSINTISSGSERNSSPVKELKSDMDLLRNEIKELRKEVADLRRSRRRFRSPSRTRRARSKSGGNRYCWYDFRFHEKATSDASLIVASKRDRQMPVMQTFRAANGTAINVYGRKSITVNFGLRRNFTYSFYICNVSCAIIGADFLYHFNLSPDLRNKRLIDNVTNLKVHAKLGPCSIFSVKSVFVNNVYGKLLMKYPAITKLPDPNQPVKHNTVHYINTKGPPVSAKPRRLAPDRLKIAKAEFQRMIHLGHMRPSKSAYSSPLHMVPKNGNRRCIPKAADILEPIVKFLEGHKNKKKHPRSKAPNSTEQLQWNDAATISFNASKEAIAKATLLRHPIPGAQLSLWLSTAVWLPKAVSLPRFGSNGCVTASIGPKKYQDPSEKYQQPTTLDRFHYKSLRLDSRFQQQMESLCRQPCEEIHP</sequence>
<dbReference type="EMBL" id="JABXBU010000012">
    <property type="protein sequence ID" value="KAF8789518.1"/>
    <property type="molecule type" value="Genomic_DNA"/>
</dbReference>
<keyword evidence="2" id="KW-0812">Transmembrane</keyword>
<feature type="region of interest" description="Disordered" evidence="1">
    <location>
        <begin position="96"/>
        <end position="116"/>
    </location>
</feature>
<dbReference type="Proteomes" id="UP000807504">
    <property type="component" value="Unassembled WGS sequence"/>
</dbReference>
<dbReference type="InterPro" id="IPR043502">
    <property type="entry name" value="DNA/RNA_pol_sf"/>
</dbReference>
<comment type="caution">
    <text evidence="3">The sequence shown here is derived from an EMBL/GenBank/DDBJ whole genome shotgun (WGS) entry which is preliminary data.</text>
</comment>